<feature type="region of interest" description="Disordered" evidence="1">
    <location>
        <begin position="1"/>
        <end position="69"/>
    </location>
</feature>
<gene>
    <name evidence="2" type="ORF">GCM10017600_23570</name>
</gene>
<protein>
    <submittedName>
        <fullName evidence="2">Uncharacterized protein</fullName>
    </submittedName>
</protein>
<feature type="compositionally biased region" description="Basic and acidic residues" evidence="1">
    <location>
        <begin position="40"/>
        <end position="54"/>
    </location>
</feature>
<dbReference type="Proteomes" id="UP001143474">
    <property type="component" value="Unassembled WGS sequence"/>
</dbReference>
<evidence type="ECO:0000256" key="1">
    <source>
        <dbReference type="SAM" id="MobiDB-lite"/>
    </source>
</evidence>
<name>A0A9W6MCA0_9ACTN</name>
<comment type="caution">
    <text evidence="2">The sequence shown here is derived from an EMBL/GenBank/DDBJ whole genome shotgun (WGS) entry which is preliminary data.</text>
</comment>
<proteinExistence type="predicted"/>
<evidence type="ECO:0000313" key="3">
    <source>
        <dbReference type="Proteomes" id="UP001143474"/>
    </source>
</evidence>
<evidence type="ECO:0000313" key="2">
    <source>
        <dbReference type="EMBL" id="GLK08951.1"/>
    </source>
</evidence>
<reference evidence="2" key="1">
    <citation type="journal article" date="2014" name="Int. J. Syst. Evol. Microbiol.">
        <title>Complete genome sequence of Corynebacterium casei LMG S-19264T (=DSM 44701T), isolated from a smear-ripened cheese.</title>
        <authorList>
            <consortium name="US DOE Joint Genome Institute (JGI-PGF)"/>
            <person name="Walter F."/>
            <person name="Albersmeier A."/>
            <person name="Kalinowski J."/>
            <person name="Ruckert C."/>
        </authorList>
    </citation>
    <scope>NUCLEOTIDE SEQUENCE</scope>
    <source>
        <strain evidence="2">VKM Ac-2007</strain>
    </source>
</reference>
<organism evidence="2 3">
    <name type="scientific">Streptosporangium carneum</name>
    <dbReference type="NCBI Taxonomy" id="47481"/>
    <lineage>
        <taxon>Bacteria</taxon>
        <taxon>Bacillati</taxon>
        <taxon>Actinomycetota</taxon>
        <taxon>Actinomycetes</taxon>
        <taxon>Streptosporangiales</taxon>
        <taxon>Streptosporangiaceae</taxon>
        <taxon>Streptosporangium</taxon>
    </lineage>
</organism>
<keyword evidence="3" id="KW-1185">Reference proteome</keyword>
<reference evidence="2" key="2">
    <citation type="submission" date="2023-01" db="EMBL/GenBank/DDBJ databases">
        <authorList>
            <person name="Sun Q."/>
            <person name="Evtushenko L."/>
        </authorList>
    </citation>
    <scope>NUCLEOTIDE SEQUENCE</scope>
    <source>
        <strain evidence="2">VKM Ac-2007</strain>
    </source>
</reference>
<accession>A0A9W6MCA0</accession>
<dbReference type="EMBL" id="BSEV01000004">
    <property type="protein sequence ID" value="GLK08951.1"/>
    <property type="molecule type" value="Genomic_DNA"/>
</dbReference>
<dbReference type="AlphaFoldDB" id="A0A9W6MCA0"/>
<sequence>MTGNVHRVARRAKAPDTSVPALAVPVPGNTTDPAKAYGRRTGDRTDVRAGENGRAETGGGPDLEGPGHRCVRSSFSVRRVSRQKAMLQELTIPVSPWK</sequence>